<protein>
    <submittedName>
        <fullName evidence="1 2">Uncharacterized protein</fullName>
    </submittedName>
</protein>
<name>J3PAQ7_GAET3</name>
<evidence type="ECO:0000313" key="2">
    <source>
        <dbReference type="EnsemblFungi" id="EJT71323"/>
    </source>
</evidence>
<sequence>MAARPVLFCSAQDPAGSKETALNMTRAREKRNMAAWSCKTWLCAGDKRAIREGRDREMGTRARAPTWFCYRFNRDLHDDQ</sequence>
<dbReference type="GeneID" id="20351040"/>
<reference evidence="1" key="3">
    <citation type="submission" date="2010-09" db="EMBL/GenBank/DDBJ databases">
        <title>Annotation of Gaeumannomyces graminis var. tritici R3-111a-1.</title>
        <authorList>
            <consortium name="The Broad Institute Genome Sequencing Platform"/>
            <person name="Ma L.-J."/>
            <person name="Dead R."/>
            <person name="Young S.K."/>
            <person name="Zeng Q."/>
            <person name="Gargeya S."/>
            <person name="Fitzgerald M."/>
            <person name="Haas B."/>
            <person name="Abouelleil A."/>
            <person name="Alvarado L."/>
            <person name="Arachchi H.M."/>
            <person name="Berlin A."/>
            <person name="Brown A."/>
            <person name="Chapman S.B."/>
            <person name="Chen Z."/>
            <person name="Dunbar C."/>
            <person name="Freedman E."/>
            <person name="Gearin G."/>
            <person name="Gellesch M."/>
            <person name="Goldberg J."/>
            <person name="Griggs A."/>
            <person name="Gujja S."/>
            <person name="Heiman D."/>
            <person name="Howarth C."/>
            <person name="Larson L."/>
            <person name="Lui A."/>
            <person name="MacDonald P.J.P."/>
            <person name="Mehta T."/>
            <person name="Montmayeur A."/>
            <person name="Murphy C."/>
            <person name="Neiman D."/>
            <person name="Pearson M."/>
            <person name="Priest M."/>
            <person name="Roberts A."/>
            <person name="Saif S."/>
            <person name="Shea T."/>
            <person name="Shenoy N."/>
            <person name="Sisk P."/>
            <person name="Stolte C."/>
            <person name="Sykes S."/>
            <person name="Yandava C."/>
            <person name="Wortman J."/>
            <person name="Nusbaum C."/>
            <person name="Birren B."/>
        </authorList>
    </citation>
    <scope>NUCLEOTIDE SEQUENCE</scope>
    <source>
        <strain evidence="1">R3-111a-1</strain>
    </source>
</reference>
<organism evidence="1">
    <name type="scientific">Gaeumannomyces tritici (strain R3-111a-1)</name>
    <name type="common">Wheat and barley take-all root rot fungus</name>
    <name type="synonym">Gaeumannomyces graminis var. tritici</name>
    <dbReference type="NCBI Taxonomy" id="644352"/>
    <lineage>
        <taxon>Eukaryota</taxon>
        <taxon>Fungi</taxon>
        <taxon>Dikarya</taxon>
        <taxon>Ascomycota</taxon>
        <taxon>Pezizomycotina</taxon>
        <taxon>Sordariomycetes</taxon>
        <taxon>Sordariomycetidae</taxon>
        <taxon>Magnaporthales</taxon>
        <taxon>Magnaporthaceae</taxon>
        <taxon>Gaeumannomyces</taxon>
    </lineage>
</organism>
<reference evidence="2" key="5">
    <citation type="submission" date="2018-04" db="UniProtKB">
        <authorList>
            <consortium name="EnsemblFungi"/>
        </authorList>
    </citation>
    <scope>IDENTIFICATION</scope>
    <source>
        <strain evidence="2">R3-111a-1</strain>
    </source>
</reference>
<keyword evidence="3" id="KW-1185">Reference proteome</keyword>
<dbReference type="EMBL" id="GL385400">
    <property type="protein sequence ID" value="EJT71323.1"/>
    <property type="molecule type" value="Genomic_DNA"/>
</dbReference>
<reference evidence="3" key="1">
    <citation type="submission" date="2010-07" db="EMBL/GenBank/DDBJ databases">
        <title>The genome sequence of Gaeumannomyces graminis var. tritici strain R3-111a-1.</title>
        <authorList>
            <consortium name="The Broad Institute Genome Sequencing Platform"/>
            <person name="Ma L.-J."/>
            <person name="Dead R."/>
            <person name="Young S."/>
            <person name="Zeng Q."/>
            <person name="Koehrsen M."/>
            <person name="Alvarado L."/>
            <person name="Berlin A."/>
            <person name="Chapman S.B."/>
            <person name="Chen Z."/>
            <person name="Freedman E."/>
            <person name="Gellesch M."/>
            <person name="Goldberg J."/>
            <person name="Griggs A."/>
            <person name="Gujja S."/>
            <person name="Heilman E.R."/>
            <person name="Heiman D."/>
            <person name="Hepburn T."/>
            <person name="Howarth C."/>
            <person name="Jen D."/>
            <person name="Larson L."/>
            <person name="Mehta T."/>
            <person name="Neiman D."/>
            <person name="Pearson M."/>
            <person name="Roberts A."/>
            <person name="Saif S."/>
            <person name="Shea T."/>
            <person name="Shenoy N."/>
            <person name="Sisk P."/>
            <person name="Stolte C."/>
            <person name="Sykes S."/>
            <person name="Walk T."/>
            <person name="White J."/>
            <person name="Yandava C."/>
            <person name="Haas B."/>
            <person name="Nusbaum C."/>
            <person name="Birren B."/>
        </authorList>
    </citation>
    <scope>NUCLEOTIDE SEQUENCE [LARGE SCALE GENOMIC DNA]</scope>
    <source>
        <strain evidence="3">R3-111a-1</strain>
    </source>
</reference>
<dbReference type="EnsemblFungi" id="EJT71323">
    <property type="protein sequence ID" value="EJT71323"/>
    <property type="gene ID" value="GGTG_10582"/>
</dbReference>
<evidence type="ECO:0000313" key="1">
    <source>
        <dbReference type="EMBL" id="EJT71323.1"/>
    </source>
</evidence>
<dbReference type="RefSeq" id="XP_009226720.1">
    <property type="nucleotide sequence ID" value="XM_009228456.1"/>
</dbReference>
<dbReference type="AlphaFoldDB" id="J3PAQ7"/>
<accession>J3PAQ7</accession>
<dbReference type="HOGENOM" id="CLU_2589896_0_0_1"/>
<gene>
    <name evidence="2" type="primary">20351040</name>
    <name evidence="1" type="ORF">GGTG_10582</name>
</gene>
<dbReference type="VEuPathDB" id="FungiDB:GGTG_10582"/>
<dbReference type="Proteomes" id="UP000006039">
    <property type="component" value="Unassembled WGS sequence"/>
</dbReference>
<reference evidence="2" key="4">
    <citation type="journal article" date="2015" name="G3 (Bethesda)">
        <title>Genome sequences of three phytopathogenic species of the Magnaporthaceae family of fungi.</title>
        <authorList>
            <person name="Okagaki L.H."/>
            <person name="Nunes C.C."/>
            <person name="Sailsbery J."/>
            <person name="Clay B."/>
            <person name="Brown D."/>
            <person name="John T."/>
            <person name="Oh Y."/>
            <person name="Young N."/>
            <person name="Fitzgerald M."/>
            <person name="Haas B.J."/>
            <person name="Zeng Q."/>
            <person name="Young S."/>
            <person name="Adiconis X."/>
            <person name="Fan L."/>
            <person name="Levin J.Z."/>
            <person name="Mitchell T.K."/>
            <person name="Okubara P.A."/>
            <person name="Farman M.L."/>
            <person name="Kohn L.M."/>
            <person name="Birren B."/>
            <person name="Ma L.-J."/>
            <person name="Dean R.A."/>
        </authorList>
    </citation>
    <scope>NUCLEOTIDE SEQUENCE</scope>
    <source>
        <strain evidence="2">R3-111a-1</strain>
    </source>
</reference>
<proteinExistence type="predicted"/>
<evidence type="ECO:0000313" key="3">
    <source>
        <dbReference type="Proteomes" id="UP000006039"/>
    </source>
</evidence>
<reference evidence="1" key="2">
    <citation type="submission" date="2010-07" db="EMBL/GenBank/DDBJ databases">
        <authorList>
            <consortium name="The Broad Institute Genome Sequencing Platform"/>
            <consortium name="Broad Institute Genome Sequencing Center for Infectious Disease"/>
            <person name="Ma L.-J."/>
            <person name="Dead R."/>
            <person name="Young S."/>
            <person name="Zeng Q."/>
            <person name="Koehrsen M."/>
            <person name="Alvarado L."/>
            <person name="Berlin A."/>
            <person name="Chapman S.B."/>
            <person name="Chen Z."/>
            <person name="Freedman E."/>
            <person name="Gellesch M."/>
            <person name="Goldberg J."/>
            <person name="Griggs A."/>
            <person name="Gujja S."/>
            <person name="Heilman E.R."/>
            <person name="Heiman D."/>
            <person name="Hepburn T."/>
            <person name="Howarth C."/>
            <person name="Jen D."/>
            <person name="Larson L."/>
            <person name="Mehta T."/>
            <person name="Neiman D."/>
            <person name="Pearson M."/>
            <person name="Roberts A."/>
            <person name="Saif S."/>
            <person name="Shea T."/>
            <person name="Shenoy N."/>
            <person name="Sisk P."/>
            <person name="Stolte C."/>
            <person name="Sykes S."/>
            <person name="Walk T."/>
            <person name="White J."/>
            <person name="Yandava C."/>
            <person name="Haas B."/>
            <person name="Nusbaum C."/>
            <person name="Birren B."/>
        </authorList>
    </citation>
    <scope>NUCLEOTIDE SEQUENCE</scope>
    <source>
        <strain evidence="1">R3-111a-1</strain>
    </source>
</reference>